<dbReference type="SUPFAM" id="SSF48403">
    <property type="entry name" value="Ankyrin repeat"/>
    <property type="match status" value="2"/>
</dbReference>
<feature type="repeat" description="ANK" evidence="3">
    <location>
        <begin position="679"/>
        <end position="711"/>
    </location>
</feature>
<dbReference type="PROSITE" id="PS50297">
    <property type="entry name" value="ANK_REP_REGION"/>
    <property type="match status" value="4"/>
</dbReference>
<dbReference type="Pfam" id="PF12796">
    <property type="entry name" value="Ank_2"/>
    <property type="match status" value="2"/>
</dbReference>
<keyword evidence="1" id="KW-0677">Repeat</keyword>
<dbReference type="PANTHER" id="PTHR24198:SF189">
    <property type="entry name" value="ANKYRIN REPEAT AND SOCS BOX PROTEIN 16"/>
    <property type="match status" value="1"/>
</dbReference>
<feature type="repeat" description="ANK" evidence="3">
    <location>
        <begin position="988"/>
        <end position="1020"/>
    </location>
</feature>
<protein>
    <recommendedName>
        <fullName evidence="7">Ankyrin</fullName>
    </recommendedName>
</protein>
<feature type="region of interest" description="Disordered" evidence="4">
    <location>
        <begin position="1181"/>
        <end position="1210"/>
    </location>
</feature>
<evidence type="ECO:0000313" key="5">
    <source>
        <dbReference type="EMBL" id="KAF5658857.1"/>
    </source>
</evidence>
<evidence type="ECO:0000256" key="2">
    <source>
        <dbReference type="ARBA" id="ARBA00023043"/>
    </source>
</evidence>
<dbReference type="PROSITE" id="PS50088">
    <property type="entry name" value="ANK_REPEAT"/>
    <property type="match status" value="4"/>
</dbReference>
<evidence type="ECO:0000256" key="4">
    <source>
        <dbReference type="SAM" id="MobiDB-lite"/>
    </source>
</evidence>
<keyword evidence="2 3" id="KW-0040">ANK repeat</keyword>
<keyword evidence="6" id="KW-1185">Reference proteome</keyword>
<evidence type="ECO:0008006" key="7">
    <source>
        <dbReference type="Google" id="ProtNLM"/>
    </source>
</evidence>
<dbReference type="Proteomes" id="UP000562682">
    <property type="component" value="Unassembled WGS sequence"/>
</dbReference>
<accession>A0A8H5SWC3</accession>
<dbReference type="InterPro" id="IPR002110">
    <property type="entry name" value="Ankyrin_rpt"/>
</dbReference>
<gene>
    <name evidence="5" type="ORF">FDENT_14032</name>
</gene>
<evidence type="ECO:0000256" key="3">
    <source>
        <dbReference type="PROSITE-ProRule" id="PRU00023"/>
    </source>
</evidence>
<dbReference type="SMART" id="SM00248">
    <property type="entry name" value="ANK"/>
    <property type="match status" value="7"/>
</dbReference>
<dbReference type="InterPro" id="IPR036770">
    <property type="entry name" value="Ankyrin_rpt-contain_sf"/>
</dbReference>
<dbReference type="Gene3D" id="1.25.40.20">
    <property type="entry name" value="Ankyrin repeat-containing domain"/>
    <property type="match status" value="3"/>
</dbReference>
<feature type="repeat" description="ANK" evidence="3">
    <location>
        <begin position="1023"/>
        <end position="1055"/>
    </location>
</feature>
<organism evidence="5 6">
    <name type="scientific">Fusarium denticulatum</name>
    <dbReference type="NCBI Taxonomy" id="48507"/>
    <lineage>
        <taxon>Eukaryota</taxon>
        <taxon>Fungi</taxon>
        <taxon>Dikarya</taxon>
        <taxon>Ascomycota</taxon>
        <taxon>Pezizomycotina</taxon>
        <taxon>Sordariomycetes</taxon>
        <taxon>Hypocreomycetidae</taxon>
        <taxon>Hypocreales</taxon>
        <taxon>Nectriaceae</taxon>
        <taxon>Fusarium</taxon>
        <taxon>Fusarium fujikuroi species complex</taxon>
    </lineage>
</organism>
<reference evidence="5 6" key="1">
    <citation type="submission" date="2020-05" db="EMBL/GenBank/DDBJ databases">
        <title>Identification and distribution of gene clusters putatively required for synthesis of sphingolipid metabolism inhibitors in phylogenetically diverse species of the filamentous fungus Fusarium.</title>
        <authorList>
            <person name="Kim H.-S."/>
            <person name="Busman M."/>
            <person name="Brown D.W."/>
            <person name="Divon H."/>
            <person name="Uhlig S."/>
            <person name="Proctor R.H."/>
        </authorList>
    </citation>
    <scope>NUCLEOTIDE SEQUENCE [LARGE SCALE GENOMIC DNA]</scope>
    <source>
        <strain evidence="5 6">NRRL 25311</strain>
    </source>
</reference>
<dbReference type="PANTHER" id="PTHR24198">
    <property type="entry name" value="ANKYRIN REPEAT AND PROTEIN KINASE DOMAIN-CONTAINING PROTEIN"/>
    <property type="match status" value="1"/>
</dbReference>
<feature type="compositionally biased region" description="Acidic residues" evidence="4">
    <location>
        <begin position="1188"/>
        <end position="1210"/>
    </location>
</feature>
<evidence type="ECO:0000256" key="1">
    <source>
        <dbReference type="ARBA" id="ARBA00022737"/>
    </source>
</evidence>
<proteinExistence type="predicted"/>
<evidence type="ECO:0000313" key="6">
    <source>
        <dbReference type="Proteomes" id="UP000562682"/>
    </source>
</evidence>
<name>A0A8H5SWC3_9HYPO</name>
<dbReference type="AlphaFoldDB" id="A0A8H5SWC3"/>
<dbReference type="EMBL" id="JAAOAK010000655">
    <property type="protein sequence ID" value="KAF5658857.1"/>
    <property type="molecule type" value="Genomic_DNA"/>
</dbReference>
<sequence>MDQVRKKDAIEAEWLRNYSLIRNLYLSDMSLNDLVYWLGIFENFTVTLKSQLAYRLKKWNILKYIDRDSWKYIDQTINKRKWEGKESDVLLCGKRVKQSTIENETNRHRDTSIPAQNLPGSHVQSIASSDQLIICTPQPYLNEFEWPETLPWFKFRSKLQEWLSFTQLHMMTSEQRVPFSNLLMSKILLVDHELDHVQAGSLVPRLATKLVMRMPEYFPGEHLQTAQIIATGTANVMIPECLKLIFYNVSNNMVETLKADDFEYLYIILSRTGLLGAIDSLRRARQQDLTIRAFMDNLFRGLIIFICYHKNMVNMENPKTLVKWLLSLGQDPNIRLYPHTSSSITTSLERVILSRQVDIIEPLLKAGAVVGRNWGSSNHRSIMSIVLPDRICDDEGAYIIRILLDHYKVLTAEEVLHAGILLQDESLYQQALDIGADISLPIETLTGDYPSVKSNVVKEETALSTAAAVSIHATRVVFDLVRNQNQEAIEATSFITADVFISAACVGNAEVISLLHEINPIGFECNAHGVTPLEVAIKHGHQEAYQLLFQLYRQSSATLLLIPILTDQLDILQYLLANGLDLNLIAKRADLEACRFLVPNQVQHPTFYSYDEHKSPTVLDLFLSYTPVRGDWNNGVKLLIKSGAFFPAEAMLRLSSAGHDDILSAALDAGGNPNIQNLNGDSALALALRSKNTNCVKLLLEKGAELKTLTSKVFNALVPDHVCNIRGERGGCDPHLRALLLKHWENIFDSSKDSLLDIDAAIITQHDARLKSAFSELPTYYSPSSLCSAVLVENHWVINFLLKNRSIQAPHDILEGTAVGLAGMLGNLPLVRKLVAQLQKPETAMLPVFATRSSFIFSDMGGLNTTSLHTFWHRHSNDNDDFDSYARFSKGSPLALAASNRGTAGFLELFSHGYQPDDITWARAFSMDTLDSLKALIDYNLQVRSIQLPLSTLSTLLRYAIRHGMEEAVVWLIESGADINENHLSRFMGRSPIQSAIEIGHLTIIETLLRSGSNVNAAPSFSFGVTALQCAAIRGCVGLAKQLLDAGARVNARGSRVGGRTALEAAAENGGLNMVELLLQHGALTTGPGRFQFIRAIHLANQKYHAIAALLRQSRDWTDEDTNTYDSLCATCYHYFSEPRPSGESCHTCNSPYIPGQYCCDEIHMPEDNCYHSYTEDHESRWDLSIQQEEEIESEEDVESEEGIESADDD</sequence>
<feature type="repeat" description="ANK" evidence="3">
    <location>
        <begin position="1058"/>
        <end position="1083"/>
    </location>
</feature>
<comment type="caution">
    <text evidence="5">The sequence shown here is derived from an EMBL/GenBank/DDBJ whole genome shotgun (WGS) entry which is preliminary data.</text>
</comment>